<dbReference type="EMBL" id="CP051152">
    <property type="protein sequence ID" value="QJQ04939.1"/>
    <property type="molecule type" value="Genomic_DNA"/>
</dbReference>
<gene>
    <name evidence="1" type="ORF">EJG51_002685</name>
</gene>
<dbReference type="Proteomes" id="UP000274350">
    <property type="component" value="Chromosome"/>
</dbReference>
<dbReference type="KEGG" id="upi:EJG51_002685"/>
<name>A0A6M4A4H4_9BURK</name>
<sequence>MTIKIGCSRISWLKTENAQGGLQVKFAAAANKQSGKAEAIAIGQTYLGAVSYLRSHNKTYLSSPRQLNQQAAAEGNRKLYEIK</sequence>
<keyword evidence="2" id="KW-1185">Reference proteome</keyword>
<dbReference type="AlphaFoldDB" id="A0A6M4A4H4"/>
<accession>A0A6M4A4H4</accession>
<proteinExistence type="predicted"/>
<evidence type="ECO:0000313" key="2">
    <source>
        <dbReference type="Proteomes" id="UP000274350"/>
    </source>
</evidence>
<reference evidence="1 2" key="1">
    <citation type="journal article" date="2019" name="Int. J. Syst. Evol. Microbiol.">
        <title>Undibacterium piscinae sp. nov., isolated from Korean shiner intestine.</title>
        <authorList>
            <person name="Lee S.Y."/>
            <person name="Kang W."/>
            <person name="Kim P.S."/>
            <person name="Kim H.S."/>
            <person name="Sung H."/>
            <person name="Shin N.R."/>
            <person name="Whon T.W."/>
            <person name="Yun J.H."/>
            <person name="Lee J.Y."/>
            <person name="Lee J.Y."/>
            <person name="Jung M.J."/>
            <person name="Jeong Y.S."/>
            <person name="Tak E.J."/>
            <person name="Han J.E."/>
            <person name="Hyun D.W."/>
            <person name="Kang M.S."/>
            <person name="Lee K.E."/>
            <person name="Lee B.H."/>
            <person name="Bae J.W."/>
        </authorList>
    </citation>
    <scope>NUCLEOTIDE SEQUENCE [LARGE SCALE GENOMIC DNA]</scope>
    <source>
        <strain evidence="1 2">S11R28</strain>
    </source>
</reference>
<organism evidence="1 2">
    <name type="scientific">Undibacterium piscinae</name>
    <dbReference type="NCBI Taxonomy" id="2495591"/>
    <lineage>
        <taxon>Bacteria</taxon>
        <taxon>Pseudomonadati</taxon>
        <taxon>Pseudomonadota</taxon>
        <taxon>Betaproteobacteria</taxon>
        <taxon>Burkholderiales</taxon>
        <taxon>Oxalobacteraceae</taxon>
        <taxon>Undibacterium</taxon>
    </lineage>
</organism>
<evidence type="ECO:0000313" key="1">
    <source>
        <dbReference type="EMBL" id="QJQ04939.1"/>
    </source>
</evidence>
<protein>
    <submittedName>
        <fullName evidence="1">Uncharacterized protein</fullName>
    </submittedName>
</protein>